<dbReference type="NCBIfam" id="TIGR03511">
    <property type="entry name" value="GldH_lipo"/>
    <property type="match status" value="1"/>
</dbReference>
<evidence type="ECO:0000313" key="1">
    <source>
        <dbReference type="EMBL" id="RBA29742.1"/>
    </source>
</evidence>
<organism evidence="1 2">
    <name type="scientific">Flavobacterium tibetense</name>
    <dbReference type="NCBI Taxonomy" id="2233533"/>
    <lineage>
        <taxon>Bacteria</taxon>
        <taxon>Pseudomonadati</taxon>
        <taxon>Bacteroidota</taxon>
        <taxon>Flavobacteriia</taxon>
        <taxon>Flavobacteriales</taxon>
        <taxon>Flavobacteriaceae</taxon>
        <taxon>Flavobacterium</taxon>
    </lineage>
</organism>
<dbReference type="Proteomes" id="UP000253319">
    <property type="component" value="Unassembled WGS sequence"/>
</dbReference>
<keyword evidence="2" id="KW-1185">Reference proteome</keyword>
<dbReference type="AlphaFoldDB" id="A0A365P596"/>
<comment type="caution">
    <text evidence="1">The sequence shown here is derived from an EMBL/GenBank/DDBJ whole genome shotgun (WGS) entry which is preliminary data.</text>
</comment>
<dbReference type="PROSITE" id="PS51257">
    <property type="entry name" value="PROKAR_LIPOPROTEIN"/>
    <property type="match status" value="1"/>
</dbReference>
<sequence length="163" mass="18822">MRLKKSDLLFAIGISLLFISCDEKRVFDEYRKLDGSWKKKDAVQFVFEQNDTINPYNLFLNIRNNNDYPYNNLYVIVALTQPDSLVKIDTLEYDMAFPDGKLMGEGFSDVKESKLWYQENFKFNKAGTYSVKISQALRKTGDVSGDLELNGVTEVGFRIEKTN</sequence>
<evidence type="ECO:0000313" key="2">
    <source>
        <dbReference type="Proteomes" id="UP000253319"/>
    </source>
</evidence>
<dbReference type="EMBL" id="QLST01000001">
    <property type="protein sequence ID" value="RBA29742.1"/>
    <property type="molecule type" value="Genomic_DNA"/>
</dbReference>
<proteinExistence type="predicted"/>
<gene>
    <name evidence="1" type="ORF">DPN68_00480</name>
</gene>
<reference evidence="1 2" key="1">
    <citation type="submission" date="2018-06" db="EMBL/GenBank/DDBJ databases">
        <title>Flavobacterium tibetense sp. nov., isolated from a wetland YonghuCo on Tibetan Plateau.</title>
        <authorList>
            <person name="Xing P."/>
            <person name="Phurbu D."/>
            <person name="Lu H."/>
        </authorList>
    </citation>
    <scope>NUCLEOTIDE SEQUENCE [LARGE SCALE GENOMIC DNA]</scope>
    <source>
        <strain evidence="1 2">YH5</strain>
    </source>
</reference>
<dbReference type="RefSeq" id="WP_113987625.1">
    <property type="nucleotide sequence ID" value="NZ_QLST01000001.1"/>
</dbReference>
<dbReference type="Pfam" id="PF14109">
    <property type="entry name" value="GldH_lipo"/>
    <property type="match status" value="1"/>
</dbReference>
<name>A0A365P596_9FLAO</name>
<accession>A0A365P596</accession>
<dbReference type="InterPro" id="IPR020018">
    <property type="entry name" value="Motility-assoc_lipoprot_GldH"/>
</dbReference>
<protein>
    <submittedName>
        <fullName evidence="1">Gliding motility lipoprotein GldH</fullName>
    </submittedName>
</protein>
<keyword evidence="1" id="KW-0449">Lipoprotein</keyword>
<dbReference type="OrthoDB" id="982482at2"/>